<dbReference type="Proteomes" id="UP000612456">
    <property type="component" value="Unassembled WGS sequence"/>
</dbReference>
<comment type="caution">
    <text evidence="4">The sequence shown here is derived from an EMBL/GenBank/DDBJ whole genome shotgun (WGS) entry which is preliminary data.</text>
</comment>
<dbReference type="Gene3D" id="3.40.50.720">
    <property type="entry name" value="NAD(P)-binding Rossmann-like Domain"/>
    <property type="match status" value="1"/>
</dbReference>
<dbReference type="AlphaFoldDB" id="A0A916ZL74"/>
<dbReference type="PANTHER" id="PTHR43818">
    <property type="entry name" value="BCDNA.GH03377"/>
    <property type="match status" value="1"/>
</dbReference>
<reference evidence="4" key="2">
    <citation type="submission" date="2020-09" db="EMBL/GenBank/DDBJ databases">
        <authorList>
            <person name="Sun Q."/>
            <person name="Zhou Y."/>
        </authorList>
    </citation>
    <scope>NUCLEOTIDE SEQUENCE</scope>
    <source>
        <strain evidence="4">CGMCC 1.15178</strain>
    </source>
</reference>
<dbReference type="InterPro" id="IPR055170">
    <property type="entry name" value="GFO_IDH_MocA-like_dom"/>
</dbReference>
<dbReference type="EMBL" id="BMHP01000016">
    <property type="protein sequence ID" value="GGE01624.1"/>
    <property type="molecule type" value="Genomic_DNA"/>
</dbReference>
<accession>A0A916ZL74</accession>
<protein>
    <submittedName>
        <fullName evidence="4">Oxidoreductase</fullName>
    </submittedName>
</protein>
<dbReference type="PANTHER" id="PTHR43818:SF11">
    <property type="entry name" value="BCDNA.GH03377"/>
    <property type="match status" value="1"/>
</dbReference>
<feature type="domain" description="Gfo/Idh/MocA-like oxidoreductase N-terminal" evidence="2">
    <location>
        <begin position="4"/>
        <end position="129"/>
    </location>
</feature>
<organism evidence="4 5">
    <name type="scientific">Paenibacillus nasutitermitis</name>
    <dbReference type="NCBI Taxonomy" id="1652958"/>
    <lineage>
        <taxon>Bacteria</taxon>
        <taxon>Bacillati</taxon>
        <taxon>Bacillota</taxon>
        <taxon>Bacilli</taxon>
        <taxon>Bacillales</taxon>
        <taxon>Paenibacillaceae</taxon>
        <taxon>Paenibacillus</taxon>
    </lineage>
</organism>
<dbReference type="Gene3D" id="3.30.360.10">
    <property type="entry name" value="Dihydrodipicolinate Reductase, domain 2"/>
    <property type="match status" value="1"/>
</dbReference>
<dbReference type="GO" id="GO:0000166">
    <property type="term" value="F:nucleotide binding"/>
    <property type="evidence" value="ECO:0007669"/>
    <property type="project" value="InterPro"/>
</dbReference>
<evidence type="ECO:0000259" key="3">
    <source>
        <dbReference type="Pfam" id="PF22725"/>
    </source>
</evidence>
<dbReference type="InterPro" id="IPR050463">
    <property type="entry name" value="Gfo/Idh/MocA_oxidrdct_glycsds"/>
</dbReference>
<dbReference type="InterPro" id="IPR036291">
    <property type="entry name" value="NAD(P)-bd_dom_sf"/>
</dbReference>
<evidence type="ECO:0000313" key="4">
    <source>
        <dbReference type="EMBL" id="GGE01624.1"/>
    </source>
</evidence>
<dbReference type="GO" id="GO:0016491">
    <property type="term" value="F:oxidoreductase activity"/>
    <property type="evidence" value="ECO:0007669"/>
    <property type="project" value="UniProtKB-KW"/>
</dbReference>
<dbReference type="RefSeq" id="WP_189000671.1">
    <property type="nucleotide sequence ID" value="NZ_BMHP01000016.1"/>
</dbReference>
<dbReference type="Pfam" id="PF01408">
    <property type="entry name" value="GFO_IDH_MocA"/>
    <property type="match status" value="1"/>
</dbReference>
<evidence type="ECO:0000259" key="2">
    <source>
        <dbReference type="Pfam" id="PF01408"/>
    </source>
</evidence>
<keyword evidence="1" id="KW-0560">Oxidoreductase</keyword>
<evidence type="ECO:0000313" key="5">
    <source>
        <dbReference type="Proteomes" id="UP000612456"/>
    </source>
</evidence>
<evidence type="ECO:0000256" key="1">
    <source>
        <dbReference type="ARBA" id="ARBA00023002"/>
    </source>
</evidence>
<dbReference type="SUPFAM" id="SSF51735">
    <property type="entry name" value="NAD(P)-binding Rossmann-fold domains"/>
    <property type="match status" value="1"/>
</dbReference>
<name>A0A916ZL74_9BACL</name>
<reference evidence="4" key="1">
    <citation type="journal article" date="2014" name="Int. J. Syst. Evol. Microbiol.">
        <title>Complete genome sequence of Corynebacterium casei LMG S-19264T (=DSM 44701T), isolated from a smear-ripened cheese.</title>
        <authorList>
            <consortium name="US DOE Joint Genome Institute (JGI-PGF)"/>
            <person name="Walter F."/>
            <person name="Albersmeier A."/>
            <person name="Kalinowski J."/>
            <person name="Ruckert C."/>
        </authorList>
    </citation>
    <scope>NUCLEOTIDE SEQUENCE</scope>
    <source>
        <strain evidence="4">CGMCC 1.15178</strain>
    </source>
</reference>
<keyword evidence="5" id="KW-1185">Reference proteome</keyword>
<dbReference type="SUPFAM" id="SSF55347">
    <property type="entry name" value="Glyceraldehyde-3-phosphate dehydrogenase-like, C-terminal domain"/>
    <property type="match status" value="1"/>
</dbReference>
<feature type="domain" description="GFO/IDH/MocA-like oxidoreductase" evidence="3">
    <location>
        <begin position="138"/>
        <end position="284"/>
    </location>
</feature>
<proteinExistence type="predicted"/>
<sequence length="387" mass="42907">MSKIRVGMIGYKFMGKAHSNAYRALPMFFPDVPKPEMKAICGRDPEGLEQARAQFGWESAETDWRDLIARDDIDLIDINAPSDAHKEIALAAAAAGKHIFCEKPLALNLADSVEMLEAAENAGIKHLVGFNYRFAPAVQLAKKLIAEGRIGKIYHFRGLFLQDFIVDPEFPLVWRLQKEIAGSGSHGDLGAHVIDMARFLVGEFQEVIGMSETFIKERPIPSAMTGLSAKGDKDAPRGPVTVDDATLFLARFAGGALGSIEATRFAPGHRCTNSFEINGSKGSIKFDFERVNELQVYFTDDAPDVQGFRRVLATDPAHAYSEAWWPPGHTIGYEHTFTHELHELMLALSEDRQPVPNFHDGVACQAVLEAVDKSIEERRWVSISELR</sequence>
<dbReference type="Pfam" id="PF22725">
    <property type="entry name" value="GFO_IDH_MocA_C3"/>
    <property type="match status" value="1"/>
</dbReference>
<dbReference type="InterPro" id="IPR000683">
    <property type="entry name" value="Gfo/Idh/MocA-like_OxRdtase_N"/>
</dbReference>
<gene>
    <name evidence="4" type="ORF">GCM10010911_70690</name>
</gene>